<proteinExistence type="predicted"/>
<evidence type="ECO:0000313" key="2">
    <source>
        <dbReference type="Proteomes" id="UP001234989"/>
    </source>
</evidence>
<keyword evidence="2" id="KW-1185">Reference proteome</keyword>
<evidence type="ECO:0000313" key="1">
    <source>
        <dbReference type="EMBL" id="WMV24426.1"/>
    </source>
</evidence>
<accession>A0AAF0TLW0</accession>
<name>A0AAF0TLW0_SOLVR</name>
<organism evidence="1 2">
    <name type="scientific">Solanum verrucosum</name>
    <dbReference type="NCBI Taxonomy" id="315347"/>
    <lineage>
        <taxon>Eukaryota</taxon>
        <taxon>Viridiplantae</taxon>
        <taxon>Streptophyta</taxon>
        <taxon>Embryophyta</taxon>
        <taxon>Tracheophyta</taxon>
        <taxon>Spermatophyta</taxon>
        <taxon>Magnoliopsida</taxon>
        <taxon>eudicotyledons</taxon>
        <taxon>Gunneridae</taxon>
        <taxon>Pentapetalae</taxon>
        <taxon>asterids</taxon>
        <taxon>lamiids</taxon>
        <taxon>Solanales</taxon>
        <taxon>Solanaceae</taxon>
        <taxon>Solanoideae</taxon>
        <taxon>Solaneae</taxon>
        <taxon>Solanum</taxon>
    </lineage>
</organism>
<reference evidence="1" key="1">
    <citation type="submission" date="2023-08" db="EMBL/GenBank/DDBJ databases">
        <title>A de novo genome assembly of Solanum verrucosum Schlechtendal, a Mexican diploid species geographically isolated from the other diploid A-genome species in potato relatives.</title>
        <authorList>
            <person name="Hosaka K."/>
        </authorList>
    </citation>
    <scope>NUCLEOTIDE SEQUENCE</scope>
    <source>
        <tissue evidence="1">Young leaves</tissue>
    </source>
</reference>
<sequence>MVFECQPRPGCWLGA</sequence>
<protein>
    <submittedName>
        <fullName evidence="1">Uncharacterized protein</fullName>
    </submittedName>
</protein>
<gene>
    <name evidence="1" type="ORF">MTR67_017811</name>
</gene>
<dbReference type="Proteomes" id="UP001234989">
    <property type="component" value="Chromosome 4"/>
</dbReference>
<dbReference type="EMBL" id="CP133615">
    <property type="protein sequence ID" value="WMV24426.1"/>
    <property type="molecule type" value="Genomic_DNA"/>
</dbReference>